<dbReference type="HAMAP" id="MF_00376">
    <property type="entry name" value="Dephospho_CoA_kinase"/>
    <property type="match status" value="1"/>
</dbReference>
<dbReference type="Proteomes" id="UP000242146">
    <property type="component" value="Unassembled WGS sequence"/>
</dbReference>
<evidence type="ECO:0000313" key="5">
    <source>
        <dbReference type="Proteomes" id="UP000242146"/>
    </source>
</evidence>
<dbReference type="STRING" id="101127.A0A1X2GL55"/>
<organism evidence="4 5">
    <name type="scientific">Hesseltinella vesiculosa</name>
    <dbReference type="NCBI Taxonomy" id="101127"/>
    <lineage>
        <taxon>Eukaryota</taxon>
        <taxon>Fungi</taxon>
        <taxon>Fungi incertae sedis</taxon>
        <taxon>Mucoromycota</taxon>
        <taxon>Mucoromycotina</taxon>
        <taxon>Mucoromycetes</taxon>
        <taxon>Mucorales</taxon>
        <taxon>Cunninghamellaceae</taxon>
        <taxon>Hesseltinella</taxon>
    </lineage>
</organism>
<dbReference type="InterPro" id="IPR027417">
    <property type="entry name" value="P-loop_NTPase"/>
</dbReference>
<keyword evidence="2" id="KW-0547">Nucleotide-binding</keyword>
<protein>
    <submittedName>
        <fullName evidence="4">Dephospho-CoA kinase</fullName>
    </submittedName>
</protein>
<dbReference type="PROSITE" id="PS51219">
    <property type="entry name" value="DPCK"/>
    <property type="match status" value="1"/>
</dbReference>
<dbReference type="Gene3D" id="3.40.50.300">
    <property type="entry name" value="P-loop containing nucleotide triphosphate hydrolases"/>
    <property type="match status" value="1"/>
</dbReference>
<dbReference type="AlphaFoldDB" id="A0A1X2GL55"/>
<evidence type="ECO:0000313" key="4">
    <source>
        <dbReference type="EMBL" id="ORX56342.1"/>
    </source>
</evidence>
<accession>A0A1X2GL55</accession>
<dbReference type="PANTHER" id="PTHR10695">
    <property type="entry name" value="DEPHOSPHO-COA KINASE-RELATED"/>
    <property type="match status" value="1"/>
</dbReference>
<dbReference type="CDD" id="cd02022">
    <property type="entry name" value="DPCK"/>
    <property type="match status" value="1"/>
</dbReference>
<dbReference type="NCBIfam" id="TIGR00152">
    <property type="entry name" value="dephospho-CoA kinase"/>
    <property type="match status" value="1"/>
</dbReference>
<dbReference type="GO" id="GO:0004140">
    <property type="term" value="F:dephospho-CoA kinase activity"/>
    <property type="evidence" value="ECO:0007669"/>
    <property type="project" value="InterPro"/>
</dbReference>
<keyword evidence="4" id="KW-0808">Transferase</keyword>
<dbReference type="PANTHER" id="PTHR10695:SF46">
    <property type="entry name" value="BIFUNCTIONAL COENZYME A SYNTHASE-RELATED"/>
    <property type="match status" value="1"/>
</dbReference>
<dbReference type="OrthoDB" id="247245at2759"/>
<dbReference type="GO" id="GO:0005811">
    <property type="term" value="C:lipid droplet"/>
    <property type="evidence" value="ECO:0007669"/>
    <property type="project" value="EnsemblFungi"/>
</dbReference>
<dbReference type="InterPro" id="IPR001977">
    <property type="entry name" value="Depp_CoAkinase"/>
</dbReference>
<evidence type="ECO:0000256" key="2">
    <source>
        <dbReference type="ARBA" id="ARBA00022741"/>
    </source>
</evidence>
<dbReference type="GO" id="GO:0015937">
    <property type="term" value="P:coenzyme A biosynthetic process"/>
    <property type="evidence" value="ECO:0007669"/>
    <property type="project" value="EnsemblFungi"/>
</dbReference>
<dbReference type="FunFam" id="3.40.50.300:FF:000485">
    <property type="entry name" value="Dephospho-CoA kinase CAB5"/>
    <property type="match status" value="1"/>
</dbReference>
<dbReference type="Pfam" id="PF01121">
    <property type="entry name" value="CoaE"/>
    <property type="match status" value="1"/>
</dbReference>
<dbReference type="SUPFAM" id="SSF52540">
    <property type="entry name" value="P-loop containing nucleoside triphosphate hydrolases"/>
    <property type="match status" value="1"/>
</dbReference>
<keyword evidence="4" id="KW-0418">Kinase</keyword>
<evidence type="ECO:0000256" key="3">
    <source>
        <dbReference type="ARBA" id="ARBA00022840"/>
    </source>
</evidence>
<keyword evidence="5" id="KW-1185">Reference proteome</keyword>
<sequence length="228" mass="25909">MKLVGLTGGIASGKSTVSRLLQEENVPIIDADKIARDIVAPGRRANKLIRHHFGDEVFLPDGHLDRPKLGQIVFGDEAKRKVLNSCTHPYVRLEMVKQVFYYWLTGYRVVVLDVPLLFESKLDRFVGTTVVVYCSEVLQLQRMMKRDGFDERTATQRLRAQKPLSEKVELADIVIDNSSDLSQLKIQVRQLVQKITPGPVVWLVEYMGPPFLLAAAAYTARYLYLHRS</sequence>
<comment type="similarity">
    <text evidence="1">Belongs to the CoaE family.</text>
</comment>
<dbReference type="GO" id="GO:1990143">
    <property type="term" value="C:CoA-synthesizing protein complex"/>
    <property type="evidence" value="ECO:0007669"/>
    <property type="project" value="EnsemblFungi"/>
</dbReference>
<proteinExistence type="inferred from homology"/>
<name>A0A1X2GL55_9FUNG</name>
<gene>
    <name evidence="4" type="ORF">DM01DRAFT_1303827</name>
</gene>
<keyword evidence="3" id="KW-0067">ATP-binding</keyword>
<evidence type="ECO:0000256" key="1">
    <source>
        <dbReference type="ARBA" id="ARBA00009018"/>
    </source>
</evidence>
<dbReference type="GO" id="GO:0031315">
    <property type="term" value="C:extrinsic component of mitochondrial outer membrane"/>
    <property type="evidence" value="ECO:0007669"/>
    <property type="project" value="EnsemblFungi"/>
</dbReference>
<comment type="caution">
    <text evidence="4">The sequence shown here is derived from an EMBL/GenBank/DDBJ whole genome shotgun (WGS) entry which is preliminary data.</text>
</comment>
<dbReference type="EMBL" id="MCGT01000010">
    <property type="protein sequence ID" value="ORX56342.1"/>
    <property type="molecule type" value="Genomic_DNA"/>
</dbReference>
<dbReference type="GO" id="GO:0005524">
    <property type="term" value="F:ATP binding"/>
    <property type="evidence" value="ECO:0007669"/>
    <property type="project" value="UniProtKB-KW"/>
</dbReference>
<reference evidence="4 5" key="1">
    <citation type="submission" date="2016-07" db="EMBL/GenBank/DDBJ databases">
        <title>Pervasive Adenine N6-methylation of Active Genes in Fungi.</title>
        <authorList>
            <consortium name="DOE Joint Genome Institute"/>
            <person name="Mondo S.J."/>
            <person name="Dannebaum R.O."/>
            <person name="Kuo R.C."/>
            <person name="Labutti K."/>
            <person name="Haridas S."/>
            <person name="Kuo A."/>
            <person name="Salamov A."/>
            <person name="Ahrendt S.R."/>
            <person name="Lipzen A."/>
            <person name="Sullivan W."/>
            <person name="Andreopoulos W.B."/>
            <person name="Clum A."/>
            <person name="Lindquist E."/>
            <person name="Daum C."/>
            <person name="Ramamoorthy G.K."/>
            <person name="Gryganskyi A."/>
            <person name="Culley D."/>
            <person name="Magnuson J.K."/>
            <person name="James T.Y."/>
            <person name="O'Malley M.A."/>
            <person name="Stajich J.E."/>
            <person name="Spatafora J.W."/>
            <person name="Visel A."/>
            <person name="Grigoriev I.V."/>
        </authorList>
    </citation>
    <scope>NUCLEOTIDE SEQUENCE [LARGE SCALE GENOMIC DNA]</scope>
    <source>
        <strain evidence="4 5">NRRL 3301</strain>
    </source>
</reference>